<dbReference type="OrthoDB" id="3684327at2759"/>
<reference evidence="1" key="1">
    <citation type="journal article" date="2020" name="Stud. Mycol.">
        <title>101 Dothideomycetes genomes: a test case for predicting lifestyles and emergence of pathogens.</title>
        <authorList>
            <person name="Haridas S."/>
            <person name="Albert R."/>
            <person name="Binder M."/>
            <person name="Bloem J."/>
            <person name="Labutti K."/>
            <person name="Salamov A."/>
            <person name="Andreopoulos B."/>
            <person name="Baker S."/>
            <person name="Barry K."/>
            <person name="Bills G."/>
            <person name="Bluhm B."/>
            <person name="Cannon C."/>
            <person name="Castanera R."/>
            <person name="Culley D."/>
            <person name="Daum C."/>
            <person name="Ezra D."/>
            <person name="Gonzalez J."/>
            <person name="Henrissat B."/>
            <person name="Kuo A."/>
            <person name="Liang C."/>
            <person name="Lipzen A."/>
            <person name="Lutzoni F."/>
            <person name="Magnuson J."/>
            <person name="Mondo S."/>
            <person name="Nolan M."/>
            <person name="Ohm R."/>
            <person name="Pangilinan J."/>
            <person name="Park H.-J."/>
            <person name="Ramirez L."/>
            <person name="Alfaro M."/>
            <person name="Sun H."/>
            <person name="Tritt A."/>
            <person name="Yoshinaga Y."/>
            <person name="Zwiers L.-H."/>
            <person name="Turgeon B."/>
            <person name="Goodwin S."/>
            <person name="Spatafora J."/>
            <person name="Crous P."/>
            <person name="Grigoriev I."/>
        </authorList>
    </citation>
    <scope>NUCLEOTIDE SEQUENCE</scope>
    <source>
        <strain evidence="1">CBS 110217</strain>
    </source>
</reference>
<dbReference type="EMBL" id="ML978251">
    <property type="protein sequence ID" value="KAF2026031.1"/>
    <property type="molecule type" value="Genomic_DNA"/>
</dbReference>
<gene>
    <name evidence="1" type="ORF">EK21DRAFT_27439</name>
</gene>
<evidence type="ECO:0000313" key="1">
    <source>
        <dbReference type="EMBL" id="KAF2026031.1"/>
    </source>
</evidence>
<proteinExistence type="predicted"/>
<protein>
    <submittedName>
        <fullName evidence="1">Uncharacterized protein</fullName>
    </submittedName>
</protein>
<dbReference type="AlphaFoldDB" id="A0A9P4H3J2"/>
<evidence type="ECO:0000313" key="2">
    <source>
        <dbReference type="Proteomes" id="UP000799777"/>
    </source>
</evidence>
<feature type="non-terminal residue" evidence="1">
    <location>
        <position position="1"/>
    </location>
</feature>
<accession>A0A9P4H3J2</accession>
<keyword evidence="2" id="KW-1185">Reference proteome</keyword>
<comment type="caution">
    <text evidence="1">The sequence shown here is derived from an EMBL/GenBank/DDBJ whole genome shotgun (WGS) entry which is preliminary data.</text>
</comment>
<name>A0A9P4H3J2_9PLEO</name>
<organism evidence="1 2">
    <name type="scientific">Setomelanomma holmii</name>
    <dbReference type="NCBI Taxonomy" id="210430"/>
    <lineage>
        <taxon>Eukaryota</taxon>
        <taxon>Fungi</taxon>
        <taxon>Dikarya</taxon>
        <taxon>Ascomycota</taxon>
        <taxon>Pezizomycotina</taxon>
        <taxon>Dothideomycetes</taxon>
        <taxon>Pleosporomycetidae</taxon>
        <taxon>Pleosporales</taxon>
        <taxon>Pleosporineae</taxon>
        <taxon>Phaeosphaeriaceae</taxon>
        <taxon>Setomelanomma</taxon>
    </lineage>
</organism>
<feature type="non-terminal residue" evidence="1">
    <location>
        <position position="235"/>
    </location>
</feature>
<sequence length="235" mass="27103">IMSTWNLDAYIGIFVNEQNDITLVISRVADFPVDLFPLAVCWPMRVSSSGNYNELSVSRDVRFVQEDGKIIGFAWKMDAKIGKLHFQRSMSEAVQQLCYQNVSLLRVPGEIRNKIYEYFFEERHLWIGGTATDVAIKPVVNPGTINRTNRIQYVCRQLWQETRGLEMQDATLFGVQDSFSNLIELRDPLLSSRIRKVELSGFNRLVTKRNTDSLLFPIIDFCFAEPQANVRLEIE</sequence>
<dbReference type="Proteomes" id="UP000799777">
    <property type="component" value="Unassembled WGS sequence"/>
</dbReference>